<dbReference type="VEuPathDB" id="TriTrypDB:TvY486_0301880"/>
<organism evidence="2">
    <name type="scientific">Trypanosoma vivax (strain Y486)</name>
    <dbReference type="NCBI Taxonomy" id="1055687"/>
    <lineage>
        <taxon>Eukaryota</taxon>
        <taxon>Discoba</taxon>
        <taxon>Euglenozoa</taxon>
        <taxon>Kinetoplastea</taxon>
        <taxon>Metakinetoplastina</taxon>
        <taxon>Trypanosomatida</taxon>
        <taxon>Trypanosomatidae</taxon>
        <taxon>Trypanosoma</taxon>
        <taxon>Duttonella</taxon>
    </lineage>
</organism>
<evidence type="ECO:0000256" key="1">
    <source>
        <dbReference type="SAM" id="MobiDB-lite"/>
    </source>
</evidence>
<evidence type="ECO:0000313" key="2">
    <source>
        <dbReference type="EMBL" id="CCC47001.1"/>
    </source>
</evidence>
<sequence length="315" mass="33719">MDRDPCLVALASEANRGAKGMRTGPWWAQRMSIMRRLGEFVKAHGPEMSQGNAPLFIVSLKPAKSSAVHKGTAVADGGWGGAGSDASLGPSEGSGRKSHKADAANDAAGTAPRLQRDGLQEGPRCCATRVGQGKLLERNCAAAEGKFVERQSNRNALVVDWGAPPKTLEASPRRAERCTMATEMDATTVRKVFVKIADGERLAVLGARTVQKIMWHFGVAAHSIKRGAIMHAALGVIRHDLDPRTPTQPAKRGHTGGAARPCTVSGTLVCCFNQLREVEGTHIEHVCAMANGLRRIQKPRANAWHESRLLMGTAF</sequence>
<feature type="region of interest" description="Disordered" evidence="1">
    <location>
        <begin position="75"/>
        <end position="119"/>
    </location>
</feature>
<reference evidence="2" key="1">
    <citation type="journal article" date="2012" name="Proc. Natl. Acad. Sci. U.S.A.">
        <title>Antigenic diversity is generated by distinct evolutionary mechanisms in African trypanosome species.</title>
        <authorList>
            <person name="Jackson A.P."/>
            <person name="Berry A."/>
            <person name="Aslett M."/>
            <person name="Allison H.C."/>
            <person name="Burton P."/>
            <person name="Vavrova-Anderson J."/>
            <person name="Brown R."/>
            <person name="Browne H."/>
            <person name="Corton N."/>
            <person name="Hauser H."/>
            <person name="Gamble J."/>
            <person name="Gilderthorp R."/>
            <person name="Marcello L."/>
            <person name="McQuillan J."/>
            <person name="Otto T.D."/>
            <person name="Quail M.A."/>
            <person name="Sanders M.J."/>
            <person name="van Tonder A."/>
            <person name="Ginger M.L."/>
            <person name="Field M.C."/>
            <person name="Barry J.D."/>
            <person name="Hertz-Fowler C."/>
            <person name="Berriman M."/>
        </authorList>
    </citation>
    <scope>NUCLEOTIDE SEQUENCE</scope>
    <source>
        <strain evidence="2">Y486</strain>
    </source>
</reference>
<accession>G0TSS3</accession>
<dbReference type="EMBL" id="HE573019">
    <property type="protein sequence ID" value="CCC47001.1"/>
    <property type="molecule type" value="Genomic_DNA"/>
</dbReference>
<name>G0TSS3_TRYVY</name>
<protein>
    <submittedName>
        <fullName evidence="2">Uncharacterized protein</fullName>
    </submittedName>
</protein>
<dbReference type="AlphaFoldDB" id="G0TSS3"/>
<proteinExistence type="predicted"/>
<gene>
    <name evidence="2" type="ORF">TVY486_0301880</name>
</gene>